<dbReference type="AlphaFoldDB" id="A0A453GTJ6"/>
<feature type="compositionally biased region" description="Basic residues" evidence="1">
    <location>
        <begin position="155"/>
        <end position="175"/>
    </location>
</feature>
<dbReference type="Gramene" id="AET3Gv21202300.2">
    <property type="protein sequence ID" value="AET3Gv21202300.2"/>
    <property type="gene ID" value="AET3Gv21202300"/>
</dbReference>
<reference evidence="2" key="5">
    <citation type="journal article" date="2021" name="G3 (Bethesda)">
        <title>Aegilops tauschii genome assembly Aet v5.0 features greater sequence contiguity and improved annotation.</title>
        <authorList>
            <person name="Wang L."/>
            <person name="Zhu T."/>
            <person name="Rodriguez J.C."/>
            <person name="Deal K.R."/>
            <person name="Dubcovsky J."/>
            <person name="McGuire P.E."/>
            <person name="Lux T."/>
            <person name="Spannagl M."/>
            <person name="Mayer K.F.X."/>
            <person name="Baldrich P."/>
            <person name="Meyers B.C."/>
            <person name="Huo N."/>
            <person name="Gu Y.Q."/>
            <person name="Zhou H."/>
            <person name="Devos K.M."/>
            <person name="Bennetzen J.L."/>
            <person name="Unver T."/>
            <person name="Budak H."/>
            <person name="Gulick P.J."/>
            <person name="Galiba G."/>
            <person name="Kalapos B."/>
            <person name="Nelson D.R."/>
            <person name="Li P."/>
            <person name="You F.M."/>
            <person name="Luo M.C."/>
            <person name="Dvorak J."/>
        </authorList>
    </citation>
    <scope>NUCLEOTIDE SEQUENCE [LARGE SCALE GENOMIC DNA]</scope>
    <source>
        <strain evidence="2">cv. AL8/78</strain>
    </source>
</reference>
<feature type="compositionally biased region" description="Basic residues" evidence="1">
    <location>
        <begin position="121"/>
        <end position="148"/>
    </location>
</feature>
<reference evidence="3" key="2">
    <citation type="journal article" date="2017" name="Nat. Plants">
        <title>The Aegilops tauschii genome reveals multiple impacts of transposons.</title>
        <authorList>
            <person name="Zhao G."/>
            <person name="Zou C."/>
            <person name="Li K."/>
            <person name="Wang K."/>
            <person name="Li T."/>
            <person name="Gao L."/>
            <person name="Zhang X."/>
            <person name="Wang H."/>
            <person name="Yang Z."/>
            <person name="Liu X."/>
            <person name="Jiang W."/>
            <person name="Mao L."/>
            <person name="Kong X."/>
            <person name="Jiao Y."/>
            <person name="Jia J."/>
        </authorList>
    </citation>
    <scope>NUCLEOTIDE SEQUENCE [LARGE SCALE GENOMIC DNA]</scope>
    <source>
        <strain evidence="3">cv. AL8/78</strain>
    </source>
</reference>
<keyword evidence="3" id="KW-1185">Reference proteome</keyword>
<reference evidence="2" key="3">
    <citation type="journal article" date="2017" name="Nature">
        <title>Genome sequence of the progenitor of the wheat D genome Aegilops tauschii.</title>
        <authorList>
            <person name="Luo M.C."/>
            <person name="Gu Y.Q."/>
            <person name="Puiu D."/>
            <person name="Wang H."/>
            <person name="Twardziok S.O."/>
            <person name="Deal K.R."/>
            <person name="Huo N."/>
            <person name="Zhu T."/>
            <person name="Wang L."/>
            <person name="Wang Y."/>
            <person name="McGuire P.E."/>
            <person name="Liu S."/>
            <person name="Long H."/>
            <person name="Ramasamy R.K."/>
            <person name="Rodriguez J.C."/>
            <person name="Van S.L."/>
            <person name="Yuan L."/>
            <person name="Wang Z."/>
            <person name="Xia Z."/>
            <person name="Xiao L."/>
            <person name="Anderson O.D."/>
            <person name="Ouyang S."/>
            <person name="Liang Y."/>
            <person name="Zimin A.V."/>
            <person name="Pertea G."/>
            <person name="Qi P."/>
            <person name="Bennetzen J.L."/>
            <person name="Dai X."/>
            <person name="Dawson M.W."/>
            <person name="Muller H.G."/>
            <person name="Kugler K."/>
            <person name="Rivarola-Duarte L."/>
            <person name="Spannagl M."/>
            <person name="Mayer K.F.X."/>
            <person name="Lu F.H."/>
            <person name="Bevan M.W."/>
            <person name="Leroy P."/>
            <person name="Li P."/>
            <person name="You F.M."/>
            <person name="Sun Q."/>
            <person name="Liu Z."/>
            <person name="Lyons E."/>
            <person name="Wicker T."/>
            <person name="Salzberg S.L."/>
            <person name="Devos K.M."/>
            <person name="Dvorak J."/>
        </authorList>
    </citation>
    <scope>NUCLEOTIDE SEQUENCE [LARGE SCALE GENOMIC DNA]</scope>
    <source>
        <strain evidence="2">cv. AL8/78</strain>
    </source>
</reference>
<reference evidence="3" key="1">
    <citation type="journal article" date="2014" name="Science">
        <title>Ancient hybridizations among the ancestral genomes of bread wheat.</title>
        <authorList>
            <consortium name="International Wheat Genome Sequencing Consortium,"/>
            <person name="Marcussen T."/>
            <person name="Sandve S.R."/>
            <person name="Heier L."/>
            <person name="Spannagl M."/>
            <person name="Pfeifer M."/>
            <person name="Jakobsen K.S."/>
            <person name="Wulff B.B."/>
            <person name="Steuernagel B."/>
            <person name="Mayer K.F."/>
            <person name="Olsen O.A."/>
        </authorList>
    </citation>
    <scope>NUCLEOTIDE SEQUENCE [LARGE SCALE GENOMIC DNA]</scope>
    <source>
        <strain evidence="3">cv. AL8/78</strain>
    </source>
</reference>
<protein>
    <submittedName>
        <fullName evidence="2">Uncharacterized protein</fullName>
    </submittedName>
</protein>
<organism evidence="2 3">
    <name type="scientific">Aegilops tauschii subsp. strangulata</name>
    <name type="common">Goatgrass</name>
    <dbReference type="NCBI Taxonomy" id="200361"/>
    <lineage>
        <taxon>Eukaryota</taxon>
        <taxon>Viridiplantae</taxon>
        <taxon>Streptophyta</taxon>
        <taxon>Embryophyta</taxon>
        <taxon>Tracheophyta</taxon>
        <taxon>Spermatophyta</taxon>
        <taxon>Magnoliopsida</taxon>
        <taxon>Liliopsida</taxon>
        <taxon>Poales</taxon>
        <taxon>Poaceae</taxon>
        <taxon>BOP clade</taxon>
        <taxon>Pooideae</taxon>
        <taxon>Triticodae</taxon>
        <taxon>Triticeae</taxon>
        <taxon>Triticinae</taxon>
        <taxon>Aegilops</taxon>
    </lineage>
</organism>
<accession>A0A453GTJ6</accession>
<proteinExistence type="predicted"/>
<dbReference type="Proteomes" id="UP000015105">
    <property type="component" value="Chromosome 3D"/>
</dbReference>
<evidence type="ECO:0000313" key="2">
    <source>
        <dbReference type="EnsemblPlants" id="AET3Gv21202300.2"/>
    </source>
</evidence>
<dbReference type="EnsemblPlants" id="AET3Gv21202300.2">
    <property type="protein sequence ID" value="AET3Gv21202300.2"/>
    <property type="gene ID" value="AET3Gv21202300"/>
</dbReference>
<name>A0A453GTJ6_AEGTS</name>
<evidence type="ECO:0000313" key="3">
    <source>
        <dbReference type="Proteomes" id="UP000015105"/>
    </source>
</evidence>
<feature type="region of interest" description="Disordered" evidence="1">
    <location>
        <begin position="118"/>
        <end position="181"/>
    </location>
</feature>
<reference evidence="2" key="4">
    <citation type="submission" date="2019-03" db="UniProtKB">
        <authorList>
            <consortium name="EnsemblPlants"/>
        </authorList>
    </citation>
    <scope>IDENTIFICATION</scope>
</reference>
<evidence type="ECO:0000256" key="1">
    <source>
        <dbReference type="SAM" id="MobiDB-lite"/>
    </source>
</evidence>
<sequence length="195" mass="20894">LTLPPSLCPVSSSPPARSAAATFAWTWTRRLPPRPCTCSVPAPAPPPPSARALACSGIAAPRSVAVADRRGRRPAIVSPAVAGLHAGPGAAGDHHAALRVPAGADGGRLCERPIRSTAEKGRRRGVPVHRQQPHRAAAHRRHRHRHRAPAPGHDPRRRQRQGGRACRRASPRRGRHDWPPDGRPLHCCLVAVLLE</sequence>